<organism evidence="3 4">
    <name type="scientific">Lwoffella lincolnii</name>
    <dbReference type="NCBI Taxonomy" id="90241"/>
    <lineage>
        <taxon>Bacteria</taxon>
        <taxon>Pseudomonadati</taxon>
        <taxon>Pseudomonadota</taxon>
        <taxon>Gammaproteobacteria</taxon>
        <taxon>Moraxellales</taxon>
        <taxon>Moraxellaceae</taxon>
        <taxon>Lwoffella</taxon>
    </lineage>
</organism>
<evidence type="ECO:0000313" key="3">
    <source>
        <dbReference type="EMBL" id="OOS20286.1"/>
    </source>
</evidence>
<sequence>MIYKAEQWDKSIKKDKDIKEVDRPYSSSKTCSNCGFKVGELLLNIRNWQCPSCNTMHGRDINASLSILNNATKRLTV</sequence>
<dbReference type="Proteomes" id="UP000191094">
    <property type="component" value="Unassembled WGS sequence"/>
</dbReference>
<dbReference type="OrthoDB" id="6648683at2"/>
<keyword evidence="1" id="KW-0238">DNA-binding</keyword>
<keyword evidence="4" id="KW-1185">Reference proteome</keyword>
<dbReference type="InterPro" id="IPR010095">
    <property type="entry name" value="Cas12f1-like_TNB"/>
</dbReference>
<name>A0A1T0CD80_9GAMM</name>
<dbReference type="AlphaFoldDB" id="A0A1T0CD80"/>
<accession>A0A1T0CD80</accession>
<evidence type="ECO:0000259" key="2">
    <source>
        <dbReference type="Pfam" id="PF07282"/>
    </source>
</evidence>
<reference evidence="3 4" key="1">
    <citation type="submission" date="2017-02" db="EMBL/GenBank/DDBJ databases">
        <title>Draft genome sequence of Moraxella lincolnii CCUG 9405T type strain.</title>
        <authorList>
            <person name="Salva-Serra F."/>
            <person name="Engstrom-Jakobsson H."/>
            <person name="Thorell K."/>
            <person name="Jaen-Luchoro D."/>
            <person name="Gonzales-Siles L."/>
            <person name="Karlsson R."/>
            <person name="Yazdan S."/>
            <person name="Boulund F."/>
            <person name="Johnning A."/>
            <person name="Engstrand L."/>
            <person name="Kristiansson E."/>
            <person name="Moore E."/>
        </authorList>
    </citation>
    <scope>NUCLEOTIDE SEQUENCE [LARGE SCALE GENOMIC DNA]</scope>
    <source>
        <strain evidence="3 4">CCUG 9405</strain>
    </source>
</reference>
<comment type="caution">
    <text evidence="3">The sequence shown here is derived from an EMBL/GenBank/DDBJ whole genome shotgun (WGS) entry which is preliminary data.</text>
</comment>
<dbReference type="RefSeq" id="WP_078307615.1">
    <property type="nucleotide sequence ID" value="NZ_CP147511.1"/>
</dbReference>
<dbReference type="GO" id="GO:0003677">
    <property type="term" value="F:DNA binding"/>
    <property type="evidence" value="ECO:0007669"/>
    <property type="project" value="UniProtKB-KW"/>
</dbReference>
<dbReference type="STRING" id="90241.B0682_06510"/>
<dbReference type="EMBL" id="MUYT01000008">
    <property type="protein sequence ID" value="OOS20286.1"/>
    <property type="molecule type" value="Genomic_DNA"/>
</dbReference>
<evidence type="ECO:0000313" key="4">
    <source>
        <dbReference type="Proteomes" id="UP000191094"/>
    </source>
</evidence>
<feature type="domain" description="Cas12f1-like TNB" evidence="2">
    <location>
        <begin position="10"/>
        <end position="67"/>
    </location>
</feature>
<dbReference type="Pfam" id="PF07282">
    <property type="entry name" value="Cas12f1-like_TNB"/>
    <property type="match status" value="1"/>
</dbReference>
<protein>
    <recommendedName>
        <fullName evidence="2">Cas12f1-like TNB domain-containing protein</fullName>
    </recommendedName>
</protein>
<gene>
    <name evidence="3" type="ORF">B0682_06510</name>
</gene>
<proteinExistence type="predicted"/>
<evidence type="ECO:0000256" key="1">
    <source>
        <dbReference type="ARBA" id="ARBA00023125"/>
    </source>
</evidence>